<name>A0ABR4ASI3_9LECA</name>
<evidence type="ECO:0000313" key="4">
    <source>
        <dbReference type="EMBL" id="KAL2048489.1"/>
    </source>
</evidence>
<dbReference type="PANTHER" id="PTHR24198">
    <property type="entry name" value="ANKYRIN REPEAT AND PROTEIN KINASE DOMAIN-CONTAINING PROTEIN"/>
    <property type="match status" value="1"/>
</dbReference>
<accession>A0ABR4ASI3</accession>
<dbReference type="Gene3D" id="1.25.40.20">
    <property type="entry name" value="Ankyrin repeat-containing domain"/>
    <property type="match status" value="1"/>
</dbReference>
<dbReference type="SMART" id="SM00248">
    <property type="entry name" value="ANK"/>
    <property type="match status" value="4"/>
</dbReference>
<dbReference type="SUPFAM" id="SSF48403">
    <property type="entry name" value="Ankyrin repeat"/>
    <property type="match status" value="1"/>
</dbReference>
<evidence type="ECO:0000313" key="5">
    <source>
        <dbReference type="Proteomes" id="UP001590950"/>
    </source>
</evidence>
<dbReference type="Pfam" id="PF12796">
    <property type="entry name" value="Ank_2"/>
    <property type="match status" value="1"/>
</dbReference>
<comment type="caution">
    <text evidence="4">The sequence shown here is derived from an EMBL/GenBank/DDBJ whole genome shotgun (WGS) entry which is preliminary data.</text>
</comment>
<gene>
    <name evidence="4" type="ORF">N7G274_000401</name>
</gene>
<sequence length="136" mass="14618">MTPLHYAVKAPTLTGLSILLKHEALAIGMNNWNQGPLNTALYTQNDQAYISPLLDAGADINERDCGGCSVLAPATFMNNVRTAHYLLSRGADINCQDGDGATALKYSIWNKSHDRPSLLLELGADLSLANYQGETA</sequence>
<evidence type="ECO:0000256" key="3">
    <source>
        <dbReference type="PROSITE-ProRule" id="PRU00023"/>
    </source>
</evidence>
<dbReference type="InterPro" id="IPR002110">
    <property type="entry name" value="Ankyrin_rpt"/>
</dbReference>
<keyword evidence="2 3" id="KW-0040">ANK repeat</keyword>
<keyword evidence="5" id="KW-1185">Reference proteome</keyword>
<proteinExistence type="predicted"/>
<evidence type="ECO:0008006" key="6">
    <source>
        <dbReference type="Google" id="ProtNLM"/>
    </source>
</evidence>
<organism evidence="4 5">
    <name type="scientific">Stereocaulon virgatum</name>
    <dbReference type="NCBI Taxonomy" id="373712"/>
    <lineage>
        <taxon>Eukaryota</taxon>
        <taxon>Fungi</taxon>
        <taxon>Dikarya</taxon>
        <taxon>Ascomycota</taxon>
        <taxon>Pezizomycotina</taxon>
        <taxon>Lecanoromycetes</taxon>
        <taxon>OSLEUM clade</taxon>
        <taxon>Lecanoromycetidae</taxon>
        <taxon>Lecanorales</taxon>
        <taxon>Lecanorineae</taxon>
        <taxon>Stereocaulaceae</taxon>
        <taxon>Stereocaulon</taxon>
    </lineage>
</organism>
<keyword evidence="1" id="KW-0677">Repeat</keyword>
<dbReference type="EMBL" id="JBEFKJ010000001">
    <property type="protein sequence ID" value="KAL2048489.1"/>
    <property type="molecule type" value="Genomic_DNA"/>
</dbReference>
<reference evidence="4 5" key="1">
    <citation type="submission" date="2024-09" db="EMBL/GenBank/DDBJ databases">
        <title>Rethinking Asexuality: The Enigmatic Case of Functional Sexual Genes in Lepraria (Stereocaulaceae).</title>
        <authorList>
            <person name="Doellman M."/>
            <person name="Sun Y."/>
            <person name="Barcenas-Pena A."/>
            <person name="Lumbsch H.T."/>
            <person name="Grewe F."/>
        </authorList>
    </citation>
    <scope>NUCLEOTIDE SEQUENCE [LARGE SCALE GENOMIC DNA]</scope>
    <source>
        <strain evidence="4 5">Mercado 3170</strain>
    </source>
</reference>
<evidence type="ECO:0000256" key="2">
    <source>
        <dbReference type="ARBA" id="ARBA00023043"/>
    </source>
</evidence>
<dbReference type="Proteomes" id="UP001590950">
    <property type="component" value="Unassembled WGS sequence"/>
</dbReference>
<dbReference type="PROSITE" id="PS50088">
    <property type="entry name" value="ANK_REPEAT"/>
    <property type="match status" value="1"/>
</dbReference>
<protein>
    <recommendedName>
        <fullName evidence="6">Ankyrin</fullName>
    </recommendedName>
</protein>
<dbReference type="PANTHER" id="PTHR24198:SF165">
    <property type="entry name" value="ANKYRIN REPEAT-CONTAINING PROTEIN-RELATED"/>
    <property type="match status" value="1"/>
</dbReference>
<dbReference type="InterPro" id="IPR036770">
    <property type="entry name" value="Ankyrin_rpt-contain_sf"/>
</dbReference>
<evidence type="ECO:0000256" key="1">
    <source>
        <dbReference type="ARBA" id="ARBA00022737"/>
    </source>
</evidence>
<feature type="repeat" description="ANK" evidence="3">
    <location>
        <begin position="66"/>
        <end position="98"/>
    </location>
</feature>